<name>A0AAD1XIA8_EUPCR</name>
<accession>A0AAD1XIA8</accession>
<dbReference type="AlphaFoldDB" id="A0AAD1XIA8"/>
<feature type="compositionally biased region" description="Basic and acidic residues" evidence="1">
    <location>
        <begin position="49"/>
        <end position="59"/>
    </location>
</feature>
<gene>
    <name evidence="2" type="ORF">ECRASSUSDP1_LOCUS14574</name>
</gene>
<protein>
    <submittedName>
        <fullName evidence="2">Uncharacterized protein</fullName>
    </submittedName>
</protein>
<evidence type="ECO:0000313" key="2">
    <source>
        <dbReference type="EMBL" id="CAI2373233.1"/>
    </source>
</evidence>
<sequence length="348" mass="41195">MQQAGNRTQRVLFNREKFGNDNLFNTVKVGWVFDSKFIKSGPNSVCESQPEKKPEENKTRNIRQKIIEQIQTHNQKGNKVAILDFTDFEMKDKFDIIRSRSNKDFKRKYMKTETPVINTVYTPKTSVPELRSVQNERRMLSPIFRQAPLVLKSKKNKCMSPRIIRNDIKPREPLKEYSKLQFDLEFQHVDPSVKFTQALMNQKQKNTESCIKFQSNVNTLLEEVEGVQNLGRKPLVSDKNIGSLRRSRDLNDKMVEKYLPTFEINNIKDQIKIQEMLNNKINDTKKEILRLESIPYFDQKLSKRTKSKTVKLLNKLTSQKKPYHKYQFIPKRLKRNTTFKKMMSQERP</sequence>
<comment type="caution">
    <text evidence="2">The sequence shown here is derived from an EMBL/GenBank/DDBJ whole genome shotgun (WGS) entry which is preliminary data.</text>
</comment>
<keyword evidence="3" id="KW-1185">Reference proteome</keyword>
<evidence type="ECO:0000256" key="1">
    <source>
        <dbReference type="SAM" id="MobiDB-lite"/>
    </source>
</evidence>
<evidence type="ECO:0000313" key="3">
    <source>
        <dbReference type="Proteomes" id="UP001295684"/>
    </source>
</evidence>
<dbReference type="EMBL" id="CAMPGE010014569">
    <property type="protein sequence ID" value="CAI2373233.1"/>
    <property type="molecule type" value="Genomic_DNA"/>
</dbReference>
<reference evidence="2" key="1">
    <citation type="submission" date="2023-07" db="EMBL/GenBank/DDBJ databases">
        <authorList>
            <consortium name="AG Swart"/>
            <person name="Singh M."/>
            <person name="Singh A."/>
            <person name="Seah K."/>
            <person name="Emmerich C."/>
        </authorList>
    </citation>
    <scope>NUCLEOTIDE SEQUENCE</scope>
    <source>
        <strain evidence="2">DP1</strain>
    </source>
</reference>
<proteinExistence type="predicted"/>
<feature type="region of interest" description="Disordered" evidence="1">
    <location>
        <begin position="41"/>
        <end position="60"/>
    </location>
</feature>
<dbReference type="Proteomes" id="UP001295684">
    <property type="component" value="Unassembled WGS sequence"/>
</dbReference>
<organism evidence="2 3">
    <name type="scientific">Euplotes crassus</name>
    <dbReference type="NCBI Taxonomy" id="5936"/>
    <lineage>
        <taxon>Eukaryota</taxon>
        <taxon>Sar</taxon>
        <taxon>Alveolata</taxon>
        <taxon>Ciliophora</taxon>
        <taxon>Intramacronucleata</taxon>
        <taxon>Spirotrichea</taxon>
        <taxon>Hypotrichia</taxon>
        <taxon>Euplotida</taxon>
        <taxon>Euplotidae</taxon>
        <taxon>Moneuplotes</taxon>
    </lineage>
</organism>